<dbReference type="PROSITE" id="PS51736">
    <property type="entry name" value="RECOMBINASES_3"/>
    <property type="match status" value="1"/>
</dbReference>
<sequence length="182" mass="21051">MIYGYVRANTEEELNNNSIEKQIFEISDLYCDAVIYEEIFNTRFTVRSQFLKLINLLNKDDILVITELDKFCISIKEGLKYVNILINNGVKIHILNMGIIENTAMGNLIIKNLTAFNKFEEFIKKQYSKNRMGRPKKFTSVQLEYALSLLKIMGGNKSYNEVSNITKISKSTLIREVNKSKS</sequence>
<proteinExistence type="predicted"/>
<dbReference type="EMBL" id="SWVK01000023">
    <property type="protein sequence ID" value="NFN36409.1"/>
    <property type="molecule type" value="Genomic_DNA"/>
</dbReference>
<dbReference type="Gene3D" id="1.10.10.60">
    <property type="entry name" value="Homeodomain-like"/>
    <property type="match status" value="1"/>
</dbReference>
<gene>
    <name evidence="2" type="ORF">FDB51_15095</name>
</gene>
<dbReference type="Proteomes" id="UP000473681">
    <property type="component" value="Unassembled WGS sequence"/>
</dbReference>
<evidence type="ECO:0000259" key="1">
    <source>
        <dbReference type="PROSITE" id="PS51736"/>
    </source>
</evidence>
<organism evidence="2 3">
    <name type="scientific">Clostridium botulinum</name>
    <dbReference type="NCBI Taxonomy" id="1491"/>
    <lineage>
        <taxon>Bacteria</taxon>
        <taxon>Bacillati</taxon>
        <taxon>Bacillota</taxon>
        <taxon>Clostridia</taxon>
        <taxon>Eubacteriales</taxon>
        <taxon>Clostridiaceae</taxon>
        <taxon>Clostridium</taxon>
    </lineage>
</organism>
<dbReference type="Pfam" id="PF00239">
    <property type="entry name" value="Resolvase"/>
    <property type="match status" value="1"/>
</dbReference>
<dbReference type="InterPro" id="IPR006119">
    <property type="entry name" value="Resolv_N"/>
</dbReference>
<dbReference type="GO" id="GO:0000150">
    <property type="term" value="F:DNA strand exchange activity"/>
    <property type="evidence" value="ECO:0007669"/>
    <property type="project" value="InterPro"/>
</dbReference>
<evidence type="ECO:0000313" key="3">
    <source>
        <dbReference type="Proteomes" id="UP000473681"/>
    </source>
</evidence>
<evidence type="ECO:0000313" key="2">
    <source>
        <dbReference type="EMBL" id="NFN36409.1"/>
    </source>
</evidence>
<dbReference type="CDD" id="cd03768">
    <property type="entry name" value="SR_ResInv"/>
    <property type="match status" value="1"/>
</dbReference>
<dbReference type="GO" id="GO:0003677">
    <property type="term" value="F:DNA binding"/>
    <property type="evidence" value="ECO:0007669"/>
    <property type="project" value="InterPro"/>
</dbReference>
<dbReference type="SUPFAM" id="SSF53041">
    <property type="entry name" value="Resolvase-like"/>
    <property type="match status" value="1"/>
</dbReference>
<comment type="caution">
    <text evidence="2">The sequence shown here is derived from an EMBL/GenBank/DDBJ whole genome shotgun (WGS) entry which is preliminary data.</text>
</comment>
<accession>A0A846JTY1</accession>
<dbReference type="Gene3D" id="3.40.50.1390">
    <property type="entry name" value="Resolvase, N-terminal catalytic domain"/>
    <property type="match status" value="1"/>
</dbReference>
<feature type="domain" description="Resolvase/invertase-type recombinase catalytic" evidence="1">
    <location>
        <begin position="1"/>
        <end position="141"/>
    </location>
</feature>
<reference evidence="2 3" key="1">
    <citation type="submission" date="2019-04" db="EMBL/GenBank/DDBJ databases">
        <title>Genome sequencing of Clostridium botulinum Groups I-IV and Clostridium butyricum.</title>
        <authorList>
            <person name="Brunt J."/>
            <person name="Van Vliet A.H.M."/>
            <person name="Stringer S.C."/>
            <person name="Carter A.T."/>
            <person name="Peck M.W."/>
        </authorList>
    </citation>
    <scope>NUCLEOTIDE SEQUENCE [LARGE SCALE GENOMIC DNA]</scope>
    <source>
        <strain evidence="2 3">CB-K-33E</strain>
    </source>
</reference>
<dbReference type="AlphaFoldDB" id="A0A846JTY1"/>
<dbReference type="InterPro" id="IPR036162">
    <property type="entry name" value="Resolvase-like_N_sf"/>
</dbReference>
<protein>
    <submittedName>
        <fullName evidence="2">Recombinase family protein</fullName>
    </submittedName>
</protein>
<name>A0A846JTY1_CLOBO</name>
<dbReference type="SMART" id="SM00857">
    <property type="entry name" value="Resolvase"/>
    <property type="match status" value="1"/>
</dbReference>